<reference evidence="13" key="1">
    <citation type="submission" date="2020-05" db="EMBL/GenBank/DDBJ databases">
        <authorList>
            <person name="Chiriac C."/>
            <person name="Salcher M."/>
            <person name="Ghai R."/>
            <person name="Kavagutti S V."/>
        </authorList>
    </citation>
    <scope>NUCLEOTIDE SEQUENCE</scope>
</reference>
<evidence type="ECO:0000256" key="6">
    <source>
        <dbReference type="ARBA" id="ARBA00022840"/>
    </source>
</evidence>
<dbReference type="HAMAP" id="MF_02006">
    <property type="entry name" value="Tyr_tRNA_synth_type1"/>
    <property type="match status" value="1"/>
</dbReference>
<dbReference type="PRINTS" id="PR01040">
    <property type="entry name" value="TRNASYNTHTYR"/>
</dbReference>
<dbReference type="EC" id="6.1.1.1" evidence="2"/>
<dbReference type="GO" id="GO:0006437">
    <property type="term" value="P:tyrosyl-tRNA aminoacylation"/>
    <property type="evidence" value="ECO:0007669"/>
    <property type="project" value="InterPro"/>
</dbReference>
<evidence type="ECO:0000259" key="12">
    <source>
        <dbReference type="Pfam" id="PF22421"/>
    </source>
</evidence>
<dbReference type="FunFam" id="1.10.240.10:FF:000001">
    <property type="entry name" value="Tyrosine--tRNA ligase"/>
    <property type="match status" value="1"/>
</dbReference>
<dbReference type="CDD" id="cd00165">
    <property type="entry name" value="S4"/>
    <property type="match status" value="1"/>
</dbReference>
<evidence type="ECO:0000256" key="11">
    <source>
        <dbReference type="ARBA" id="ARBA00048248"/>
    </source>
</evidence>
<keyword evidence="6" id="KW-0067">ATP-binding</keyword>
<keyword evidence="4" id="KW-0436">Ligase</keyword>
<dbReference type="Gene3D" id="3.40.50.620">
    <property type="entry name" value="HUPs"/>
    <property type="match status" value="1"/>
</dbReference>
<keyword evidence="8" id="KW-0648">Protein biosynthesis</keyword>
<dbReference type="InterPro" id="IPR024107">
    <property type="entry name" value="Tyr-tRNA-ligase_bac_1"/>
</dbReference>
<dbReference type="FunFam" id="3.10.290.10:FF:000014">
    <property type="entry name" value="Tyrosine--tRNA ligase"/>
    <property type="match status" value="1"/>
</dbReference>
<dbReference type="GO" id="GO:0005524">
    <property type="term" value="F:ATP binding"/>
    <property type="evidence" value="ECO:0007669"/>
    <property type="project" value="UniProtKB-KW"/>
</dbReference>
<accession>A0A6J6GRS1</accession>
<keyword evidence="3" id="KW-0963">Cytoplasm</keyword>
<evidence type="ECO:0000313" key="13">
    <source>
        <dbReference type="EMBL" id="CAB4602563.1"/>
    </source>
</evidence>
<dbReference type="FunFam" id="3.40.50.620:FF:000008">
    <property type="entry name" value="Tyrosine--tRNA ligase"/>
    <property type="match status" value="1"/>
</dbReference>
<dbReference type="InterPro" id="IPR001412">
    <property type="entry name" value="aa-tRNA-synth_I_CS"/>
</dbReference>
<dbReference type="GO" id="GO:0003723">
    <property type="term" value="F:RNA binding"/>
    <property type="evidence" value="ECO:0007669"/>
    <property type="project" value="UniProtKB-KW"/>
</dbReference>
<evidence type="ECO:0000313" key="14">
    <source>
        <dbReference type="EMBL" id="CAB4688759.1"/>
    </source>
</evidence>
<dbReference type="PROSITE" id="PS50889">
    <property type="entry name" value="S4"/>
    <property type="match status" value="1"/>
</dbReference>
<dbReference type="InterPro" id="IPR054608">
    <property type="entry name" value="SYY-like_C"/>
</dbReference>
<comment type="subcellular location">
    <subcellularLocation>
        <location evidence="1">Cytoplasm</location>
    </subcellularLocation>
</comment>
<protein>
    <recommendedName>
        <fullName evidence="2">tyrosine--tRNA ligase</fullName>
        <ecNumber evidence="2">6.1.1.1</ecNumber>
    </recommendedName>
    <alternativeName>
        <fullName evidence="10">Tyrosyl-tRNA synthetase</fullName>
    </alternativeName>
</protein>
<dbReference type="EMBL" id="CAEZUJ010000035">
    <property type="protein sequence ID" value="CAB4602563.1"/>
    <property type="molecule type" value="Genomic_DNA"/>
</dbReference>
<evidence type="ECO:0000256" key="9">
    <source>
        <dbReference type="ARBA" id="ARBA00023146"/>
    </source>
</evidence>
<evidence type="ECO:0000256" key="7">
    <source>
        <dbReference type="ARBA" id="ARBA00022884"/>
    </source>
</evidence>
<dbReference type="InterPro" id="IPR036986">
    <property type="entry name" value="S4_RNA-bd_sf"/>
</dbReference>
<keyword evidence="5" id="KW-0547">Nucleotide-binding</keyword>
<comment type="catalytic activity">
    <reaction evidence="11">
        <text>tRNA(Tyr) + L-tyrosine + ATP = L-tyrosyl-tRNA(Tyr) + AMP + diphosphate + H(+)</text>
        <dbReference type="Rhea" id="RHEA:10220"/>
        <dbReference type="Rhea" id="RHEA-COMP:9706"/>
        <dbReference type="Rhea" id="RHEA-COMP:9707"/>
        <dbReference type="ChEBI" id="CHEBI:15378"/>
        <dbReference type="ChEBI" id="CHEBI:30616"/>
        <dbReference type="ChEBI" id="CHEBI:33019"/>
        <dbReference type="ChEBI" id="CHEBI:58315"/>
        <dbReference type="ChEBI" id="CHEBI:78442"/>
        <dbReference type="ChEBI" id="CHEBI:78536"/>
        <dbReference type="ChEBI" id="CHEBI:456215"/>
        <dbReference type="EC" id="6.1.1.1"/>
    </reaction>
</comment>
<gene>
    <name evidence="13" type="ORF">UFOPK1811_00914</name>
    <name evidence="14" type="ORF">UFOPK2360_01011</name>
</gene>
<proteinExistence type="inferred from homology"/>
<dbReference type="GO" id="GO:0005829">
    <property type="term" value="C:cytosol"/>
    <property type="evidence" value="ECO:0007669"/>
    <property type="project" value="TreeGrafter"/>
</dbReference>
<dbReference type="InterPro" id="IPR002307">
    <property type="entry name" value="Tyr-tRNA-ligase"/>
</dbReference>
<evidence type="ECO:0000256" key="3">
    <source>
        <dbReference type="ARBA" id="ARBA00022490"/>
    </source>
</evidence>
<dbReference type="InterPro" id="IPR024088">
    <property type="entry name" value="Tyr-tRNA-ligase_bac-type"/>
</dbReference>
<evidence type="ECO:0000256" key="4">
    <source>
        <dbReference type="ARBA" id="ARBA00022598"/>
    </source>
</evidence>
<evidence type="ECO:0000256" key="2">
    <source>
        <dbReference type="ARBA" id="ARBA00013160"/>
    </source>
</evidence>
<dbReference type="Pfam" id="PF00579">
    <property type="entry name" value="tRNA-synt_1b"/>
    <property type="match status" value="1"/>
</dbReference>
<feature type="domain" description="Tyrosine--tRNA ligase SYY-like C-terminal" evidence="12">
    <location>
        <begin position="340"/>
        <end position="416"/>
    </location>
</feature>
<keyword evidence="7" id="KW-0694">RNA-binding</keyword>
<dbReference type="Pfam" id="PF22421">
    <property type="entry name" value="SYY_C-terminal"/>
    <property type="match status" value="1"/>
</dbReference>
<organism evidence="13">
    <name type="scientific">freshwater metagenome</name>
    <dbReference type="NCBI Taxonomy" id="449393"/>
    <lineage>
        <taxon>unclassified sequences</taxon>
        <taxon>metagenomes</taxon>
        <taxon>ecological metagenomes</taxon>
    </lineage>
</organism>
<dbReference type="GO" id="GO:0004831">
    <property type="term" value="F:tyrosine-tRNA ligase activity"/>
    <property type="evidence" value="ECO:0007669"/>
    <property type="project" value="UniProtKB-EC"/>
</dbReference>
<name>A0A6J6GRS1_9ZZZZ</name>
<dbReference type="SUPFAM" id="SSF55174">
    <property type="entry name" value="Alpha-L RNA-binding motif"/>
    <property type="match status" value="1"/>
</dbReference>
<dbReference type="PANTHER" id="PTHR11766">
    <property type="entry name" value="TYROSYL-TRNA SYNTHETASE"/>
    <property type="match status" value="1"/>
</dbReference>
<dbReference type="EMBL" id="CAEZXH010000065">
    <property type="protein sequence ID" value="CAB4688759.1"/>
    <property type="molecule type" value="Genomic_DNA"/>
</dbReference>
<evidence type="ECO:0000256" key="1">
    <source>
        <dbReference type="ARBA" id="ARBA00004496"/>
    </source>
</evidence>
<dbReference type="Gene3D" id="1.10.240.10">
    <property type="entry name" value="Tyrosyl-Transfer RNA Synthetase"/>
    <property type="match status" value="1"/>
</dbReference>
<keyword evidence="9" id="KW-0030">Aminoacyl-tRNA synthetase</keyword>
<dbReference type="InterPro" id="IPR014729">
    <property type="entry name" value="Rossmann-like_a/b/a_fold"/>
</dbReference>
<evidence type="ECO:0000256" key="10">
    <source>
        <dbReference type="ARBA" id="ARBA00033323"/>
    </source>
</evidence>
<evidence type="ECO:0000256" key="5">
    <source>
        <dbReference type="ARBA" id="ARBA00022741"/>
    </source>
</evidence>
<dbReference type="GO" id="GO:0042802">
    <property type="term" value="F:identical protein binding"/>
    <property type="evidence" value="ECO:0007669"/>
    <property type="project" value="UniProtKB-ARBA"/>
</dbReference>
<dbReference type="NCBIfam" id="TIGR00234">
    <property type="entry name" value="tyrS"/>
    <property type="match status" value="1"/>
</dbReference>
<dbReference type="InterPro" id="IPR002305">
    <property type="entry name" value="aa-tRNA-synth_Ic"/>
</dbReference>
<dbReference type="SUPFAM" id="SSF52374">
    <property type="entry name" value="Nucleotidylyl transferase"/>
    <property type="match status" value="1"/>
</dbReference>
<dbReference type="PROSITE" id="PS00178">
    <property type="entry name" value="AA_TRNA_LIGASE_I"/>
    <property type="match status" value="1"/>
</dbReference>
<dbReference type="Gene3D" id="3.10.290.10">
    <property type="entry name" value="RNA-binding S4 domain"/>
    <property type="match status" value="1"/>
</dbReference>
<sequence>MSENSLLTELEWRGLISQTTDRKELSEALDKKPLTLYVGFDPTAPSLHVGNLVVLLALRRFQLAGHRPIALVGGATGLVGDPSGRSDERTLNEEATVQEWVERIHKQVSKFIDFDLTPNGALVANNLDWTAPLSAIEFLRDIGKHFSVNLMLSKDSVSSRLESNGISYTEFSYQVLQSYDFLELFRRENCVLQIGGSDQWGNITAGLDLIRRVTGGSAHALTIPLLAKADGSKFGKTASGSIWLDPELTSPYAFYQYWFNSDDKDVIPFIKVFTFATREEVTELEKEVNENPGARNAQRYLARELTSLVHSPEVIERIELVSKALFGQGELGEVDLETLASAASQLPNTVIEGEFPSVIDLFHAAGIVESKSAARRLIKEGGAYVNNQRVADESAIPSESELIHGRYLILRKGKKELGVAIRG</sequence>
<evidence type="ECO:0000256" key="8">
    <source>
        <dbReference type="ARBA" id="ARBA00022917"/>
    </source>
</evidence>
<dbReference type="CDD" id="cd00805">
    <property type="entry name" value="TyrRS_core"/>
    <property type="match status" value="1"/>
</dbReference>
<dbReference type="PANTHER" id="PTHR11766:SF0">
    <property type="entry name" value="TYROSINE--TRNA LIGASE, MITOCHONDRIAL"/>
    <property type="match status" value="1"/>
</dbReference>
<dbReference type="AlphaFoldDB" id="A0A6J6GRS1"/>